<sequence>MRKRRKKFKVLKKILLVLVIAVLALTGYSVYRTKQQVDSVKRWEQMVKDAAEKNGISAYEDVVLAIILTETKGDHLDVMQSSESKYGVRNQITTSAESIESGVAYLAKVIQEAENQGCDVWTAVQAYNFGINYIQYIAENGQTNTVELAESYSRDILSPMLGNTTKETYFHRHPLTLIHNGGQLYKNGGNFLYADTVKLNMKIMSFFSAFQ</sequence>
<name>A0A430AS73_9ENTE</name>
<dbReference type="InterPro" id="IPR023346">
    <property type="entry name" value="Lysozyme-like_dom_sf"/>
</dbReference>
<dbReference type="Proteomes" id="UP000286773">
    <property type="component" value="Unassembled WGS sequence"/>
</dbReference>
<proteinExistence type="predicted"/>
<evidence type="ECO:0000259" key="2">
    <source>
        <dbReference type="Pfam" id="PF13702"/>
    </source>
</evidence>
<dbReference type="Gene3D" id="1.10.530.10">
    <property type="match status" value="1"/>
</dbReference>
<dbReference type="Pfam" id="PF13702">
    <property type="entry name" value="Lysozyme_like"/>
    <property type="match status" value="1"/>
</dbReference>
<reference evidence="3 4" key="1">
    <citation type="submission" date="2017-05" db="EMBL/GenBank/DDBJ databases">
        <title>Vagococcus spp. assemblies.</title>
        <authorList>
            <person name="Gulvik C.A."/>
        </authorList>
    </citation>
    <scope>NUCLEOTIDE SEQUENCE [LARGE SCALE GENOMIC DNA]</scope>
    <source>
        <strain evidence="3 4">LMG 24798</strain>
    </source>
</reference>
<feature type="domain" description="CwlT-like lysozyme" evidence="2">
    <location>
        <begin position="39"/>
        <end position="200"/>
    </location>
</feature>
<keyword evidence="4" id="KW-1185">Reference proteome</keyword>
<gene>
    <name evidence="3" type="ORF">CBF27_09420</name>
</gene>
<evidence type="ECO:0000313" key="4">
    <source>
        <dbReference type="Proteomes" id="UP000286773"/>
    </source>
</evidence>
<organism evidence="3 4">
    <name type="scientific">Vagococcus acidifermentans</name>
    <dbReference type="NCBI Taxonomy" id="564710"/>
    <lineage>
        <taxon>Bacteria</taxon>
        <taxon>Bacillati</taxon>
        <taxon>Bacillota</taxon>
        <taxon>Bacilli</taxon>
        <taxon>Lactobacillales</taxon>
        <taxon>Enterococcaceae</taxon>
        <taxon>Vagococcus</taxon>
    </lineage>
</organism>
<protein>
    <submittedName>
        <fullName evidence="3">Transglycosylase SLT domain protein</fullName>
    </submittedName>
</protein>
<dbReference type="OrthoDB" id="1654978at2"/>
<comment type="caution">
    <text evidence="3">The sequence shown here is derived from an EMBL/GenBank/DDBJ whole genome shotgun (WGS) entry which is preliminary data.</text>
</comment>
<evidence type="ECO:0000313" key="3">
    <source>
        <dbReference type="EMBL" id="RSU10904.1"/>
    </source>
</evidence>
<evidence type="ECO:0000256" key="1">
    <source>
        <dbReference type="ARBA" id="ARBA00004241"/>
    </source>
</evidence>
<accession>A0A430AS73</accession>
<dbReference type="CDD" id="cd16891">
    <property type="entry name" value="CwlT-like"/>
    <property type="match status" value="1"/>
</dbReference>
<dbReference type="InterPro" id="IPR047194">
    <property type="entry name" value="CwlT-like_lysozyme"/>
</dbReference>
<dbReference type="EMBL" id="NGKC01000010">
    <property type="protein sequence ID" value="RSU10904.1"/>
    <property type="molecule type" value="Genomic_DNA"/>
</dbReference>
<dbReference type="RefSeq" id="WP_126814053.1">
    <property type="nucleotide sequence ID" value="NZ_NGKC01000010.1"/>
</dbReference>
<dbReference type="GO" id="GO:0009986">
    <property type="term" value="C:cell surface"/>
    <property type="evidence" value="ECO:0007669"/>
    <property type="project" value="UniProtKB-SubCell"/>
</dbReference>
<dbReference type="SUPFAM" id="SSF53955">
    <property type="entry name" value="Lysozyme-like"/>
    <property type="match status" value="1"/>
</dbReference>
<dbReference type="AlphaFoldDB" id="A0A430AS73"/>
<comment type="subcellular location">
    <subcellularLocation>
        <location evidence="1">Cell surface</location>
    </subcellularLocation>
</comment>